<sequence>MDIESNENAEYYNQDEELYDQLTQTSEGNTSTNSILDDQLTKTFERNTSTNLSKNIRKPSP</sequence>
<protein>
    <submittedName>
        <fullName evidence="1">7178_t:CDS:1</fullName>
    </submittedName>
</protein>
<keyword evidence="2" id="KW-1185">Reference proteome</keyword>
<comment type="caution">
    <text evidence="1">The sequence shown here is derived from an EMBL/GenBank/DDBJ whole genome shotgun (WGS) entry which is preliminary data.</text>
</comment>
<evidence type="ECO:0000313" key="2">
    <source>
        <dbReference type="Proteomes" id="UP000789702"/>
    </source>
</evidence>
<name>A0ACA9LV91_9GLOM</name>
<proteinExistence type="predicted"/>
<dbReference type="Proteomes" id="UP000789702">
    <property type="component" value="Unassembled WGS sequence"/>
</dbReference>
<organism evidence="1 2">
    <name type="scientific">Dentiscutata heterogama</name>
    <dbReference type="NCBI Taxonomy" id="1316150"/>
    <lineage>
        <taxon>Eukaryota</taxon>
        <taxon>Fungi</taxon>
        <taxon>Fungi incertae sedis</taxon>
        <taxon>Mucoromycota</taxon>
        <taxon>Glomeromycotina</taxon>
        <taxon>Glomeromycetes</taxon>
        <taxon>Diversisporales</taxon>
        <taxon>Gigasporaceae</taxon>
        <taxon>Dentiscutata</taxon>
    </lineage>
</organism>
<reference evidence="1" key="1">
    <citation type="submission" date="2021-06" db="EMBL/GenBank/DDBJ databases">
        <authorList>
            <person name="Kallberg Y."/>
            <person name="Tangrot J."/>
            <person name="Rosling A."/>
        </authorList>
    </citation>
    <scope>NUCLEOTIDE SEQUENCE</scope>
    <source>
        <strain evidence="1">IL203A</strain>
    </source>
</reference>
<evidence type="ECO:0000313" key="1">
    <source>
        <dbReference type="EMBL" id="CAG8551356.1"/>
    </source>
</evidence>
<dbReference type="EMBL" id="CAJVPU010005694">
    <property type="protein sequence ID" value="CAG8551356.1"/>
    <property type="molecule type" value="Genomic_DNA"/>
</dbReference>
<accession>A0ACA9LV91</accession>
<feature type="non-terminal residue" evidence="1">
    <location>
        <position position="61"/>
    </location>
</feature>
<gene>
    <name evidence="1" type="ORF">DHETER_LOCUS5240</name>
</gene>